<dbReference type="PANTHER" id="PTHR12792">
    <property type="entry name" value="EXTRA SPINDLE POLES 1-RELATED"/>
    <property type="match status" value="1"/>
</dbReference>
<dbReference type="EC" id="3.4.22.49" evidence="2"/>
<feature type="region of interest" description="Disordered" evidence="5">
    <location>
        <begin position="531"/>
        <end position="556"/>
    </location>
</feature>
<feature type="compositionally biased region" description="Pro residues" evidence="5">
    <location>
        <begin position="1"/>
        <end position="10"/>
    </location>
</feature>
<feature type="compositionally biased region" description="Polar residues" evidence="5">
    <location>
        <begin position="52"/>
        <end position="67"/>
    </location>
</feature>
<keyword evidence="8" id="KW-1185">Reference proteome</keyword>
<feature type="domain" description="Peptidase C50" evidence="6">
    <location>
        <begin position="2106"/>
        <end position="2201"/>
    </location>
</feature>
<dbReference type="EMBL" id="LAVV01003888">
    <property type="protein sequence ID" value="KNZ61850.1"/>
    <property type="molecule type" value="Genomic_DNA"/>
</dbReference>
<gene>
    <name evidence="7" type="ORF">VP01_134g10</name>
</gene>
<feature type="region of interest" description="Disordered" evidence="5">
    <location>
        <begin position="1"/>
        <end position="134"/>
    </location>
</feature>
<evidence type="ECO:0000256" key="5">
    <source>
        <dbReference type="SAM" id="MobiDB-lite"/>
    </source>
</evidence>
<dbReference type="GO" id="GO:0072686">
    <property type="term" value="C:mitotic spindle"/>
    <property type="evidence" value="ECO:0007669"/>
    <property type="project" value="TreeGrafter"/>
</dbReference>
<evidence type="ECO:0000259" key="6">
    <source>
        <dbReference type="PROSITE" id="PS51700"/>
    </source>
</evidence>
<dbReference type="OrthoDB" id="10255632at2759"/>
<name>A0A0L6VNW8_9BASI</name>
<dbReference type="GO" id="GO:0006508">
    <property type="term" value="P:proteolysis"/>
    <property type="evidence" value="ECO:0007669"/>
    <property type="project" value="InterPro"/>
</dbReference>
<protein>
    <recommendedName>
        <fullName evidence="2">separase</fullName>
        <ecNumber evidence="2">3.4.22.49</ecNumber>
    </recommendedName>
</protein>
<organism evidence="7 8">
    <name type="scientific">Puccinia sorghi</name>
    <dbReference type="NCBI Taxonomy" id="27349"/>
    <lineage>
        <taxon>Eukaryota</taxon>
        <taxon>Fungi</taxon>
        <taxon>Dikarya</taxon>
        <taxon>Basidiomycota</taxon>
        <taxon>Pucciniomycotina</taxon>
        <taxon>Pucciniomycetes</taxon>
        <taxon>Pucciniales</taxon>
        <taxon>Pucciniaceae</taxon>
        <taxon>Puccinia</taxon>
    </lineage>
</organism>
<comment type="catalytic activity">
    <reaction evidence="1">
        <text>All bonds known to be hydrolyzed by this endopeptidase have arginine in P1 and an acidic residue in P4. P6 is often occupied by an acidic residue or by a hydroxy-amino-acid residue, the phosphorylation of which enhances cleavage.</text>
        <dbReference type="EC" id="3.4.22.49"/>
    </reaction>
</comment>
<accession>A0A0L6VNW8</accession>
<evidence type="ECO:0000313" key="7">
    <source>
        <dbReference type="EMBL" id="KNZ61850.1"/>
    </source>
</evidence>
<dbReference type="GO" id="GO:0051307">
    <property type="term" value="P:meiotic chromosome separation"/>
    <property type="evidence" value="ECO:0007669"/>
    <property type="project" value="TreeGrafter"/>
</dbReference>
<dbReference type="PANTHER" id="PTHR12792:SF0">
    <property type="entry name" value="SEPARIN"/>
    <property type="match status" value="1"/>
</dbReference>
<proteinExistence type="predicted"/>
<sequence>MSSQSPPPAPRRSTRTRPNLPPKTLPSKNLPKFPTDRPADNDSAPLPRLKLDSTSSTKPKNLSTKNVSAKSAAASASNELREKGKVARTTSAQGKKESENVDKITRGIQKISIASHPPIKKTPRSKPPTSLSEDKPVVPLAEQINLAMKTVNGSLSKLSSIRQTGWKAEPAFTDPNSPHLKNYHSDREKVLSVSDCHLEEALDAINRGYTAIQTLRKLISNSAFTNKSFDIERAGLALVNHAIELRLVRVLLALIFRPVPAPLQTASAKTINPSPIAPTSWQSFSKVMSFLIPKSKDEETPPNLNHVAVLVLAGVAQGFQAFLNGNTGSMITVSRGSVKPTLPSVTTESTQIAQLRANCCLGALESLNPLVEWIISLIHHSSSSPDEPIIKKIVGAVQACYSAMVGACSLWEDLLEPRLLFQLRKSSVLLLLTCQIHLNQLKPTDTSMDQARRTILLYARSCPHRIADVVSEARIFFTQIVQTVQSKETPDGNCVDQNVGWRSLCEVMIGLARKIGDVELVNQTSTFLYSTSEGTHDHSRVTPDGQPPKEDNTSDKHAGLLLVKVTAATAALDLYSKTSEDKETSHQLDKCPLTIAALAHQRATMSREQYQKMNIIVDRLRRVCARALRKAPPNKESPPANNVLAASVSVSHAIVDFWLKDVELQADTIHNPVSDPAILSMMITGTTETLIALSESSFLVDSPDSHRKALQYLSRCAPILHLLPEPDVSVIRCLTSTYYNTGVALYQADKIAMAINFVRPSCELPSRFFNILQLDEVPARWSQYDDSNGEVEVLKNQLLKRWELLAVCYLQTDKSRSYQAYVSAVLSHPQDDFATLGKIADDPSGPDGALDALPGLRKLVQRATWLATCDILLPTTKCSLLESLAPKQLSRSEGGAILELQLRYLYQNTRKSECRLALKAILDDCSQIYQSVSHPFRRARTLVRLMEWHVSMSPDAKSGSTFQILKQLLADISELLDQPTYSGQDDGFKPYVQQYHALANMWLALAAQSRNLLKEFINASETAISTLEKITLSTLPGRPETSLKNEPTPKSKPRGTLKAKAPLRTRTALFKPDQTTNVLSTPPNKRPDPSNSMKTPERQGSSKSSRFLFTSTKNKVVSTNGVTNSLPLDESERFAQHLMLFTHVLGAHGLVSQKLRLLRFMQVAGPAESMASAHNGKHFESHVSTMIELASTYLHCEEYNLASTLLSDAERFIKTLPSHTLPSALTSESLISLLYSRCFSEADDPQSADSVFILAGEKWALAIEEEEDSNSNRNSDVSPAQKVIRRTQFLRVIALASFTYSHIKEKQGDLALAIEFATRAVRLLHRASSNILRISSSPQAKAPHGPSNPTQDVFSSNAKAEDCAPLPEIVSEVNPHSFTVESHPVGEITWQIAAMIPTALSRIIGLYNIRGSPRMAEAYLISGMVIKACILTLKRQFDAAQIALNDASSMMGDRRTMELAEIYKLKCDISYKLKSFNEAKANCTELGRVLQDLDCNYIPVHQPTRNWLHLLMTRTHTSSLHCSMMSSMSSKAQLLPPITSPQFLLIAAQANRMQVLVARAIRRPEQTTYPLRMLSKMPYKIREKVSSLIVYTFLLGGGVFETTLLAMLGLDDVLQNFKVDPLLGVLSEAMIVIPSAHCHQDQLKNVQDQFPQLPRSLRSMEEALTRRIVGCADIPNLFESIHVLITLKFINSILQRERKNVAGEVAALLGESSNLNKSTIVITNFVCSLTIRREMVECIRAKSRIVGPGDDTSWPSEVEEVKSASDEKRIGSISRVDLKRWVDVASHYKEDIRSPARYRPLQALPTGWRVVSIHVAFDEDSLFLIQHNESCDPLGVKLPLDRFNRREGEDDLFTLKVALEELQSIVSQSNAATQRARHVTERQDKISWWQERKELDIRMRQLVERIENDWLGACKVGPQVPRSSFFFSLFNFFFFSYQGILRPSNQVKEMGALKSALENLFRHHLICSQDKTVYTRPLDEPIINCFISLPINCRDEDLEDLVQFVVDSYQVHEAPVVGDEVDVDQVVCELRNIQKEFLVEYSEEERSPQHLFLILDKHLHGFPWEVLPILMGHSVSRVPSLSFLRERLGYAQETTKTGIEAMPIDPTGTSYILNPTGDLTSTQLKFESWLESQPTWNGIKGRSPSSEEVKQALLSKNLMLYFGHGGAEQYIRSQTIKQLPRCAVTMLWGCSSGMLHDQGDFDPTGTPYAYMIAGCPALLANLWDVTDKDIDKLALDLFVKTGLQRPSSPPEQSDENATQSSMTLTGALALSRSVCQLKYLNGAAPVVYGIPVKFQARKDAASRACSPPVSPPPSSPLS</sequence>
<keyword evidence="3" id="KW-0378">Hydrolase</keyword>
<keyword evidence="4" id="KW-0159">Chromosome partition</keyword>
<reference evidence="7 8" key="1">
    <citation type="submission" date="2015-08" db="EMBL/GenBank/DDBJ databases">
        <title>Next Generation Sequencing and Analysis of the Genome of Puccinia sorghi L Schw, the Causal Agent of Maize Common Rust.</title>
        <authorList>
            <person name="Rochi L."/>
            <person name="Burguener G."/>
            <person name="Darino M."/>
            <person name="Turjanski A."/>
            <person name="Kreff E."/>
            <person name="Dieguez M.J."/>
            <person name="Sacco F."/>
        </authorList>
    </citation>
    <scope>NUCLEOTIDE SEQUENCE [LARGE SCALE GENOMIC DNA]</scope>
    <source>
        <strain evidence="7 8">RO10H11247</strain>
    </source>
</reference>
<dbReference type="VEuPathDB" id="FungiDB:VP01_134g10"/>
<feature type="compositionally biased region" description="Basic and acidic residues" evidence="5">
    <location>
        <begin position="534"/>
        <end position="556"/>
    </location>
</feature>
<feature type="compositionally biased region" description="Basic residues" evidence="5">
    <location>
        <begin position="1051"/>
        <end position="1063"/>
    </location>
</feature>
<dbReference type="Pfam" id="PF03568">
    <property type="entry name" value="Separin_C"/>
    <property type="match status" value="2"/>
</dbReference>
<comment type="caution">
    <text evidence="7">The sequence shown here is derived from an EMBL/GenBank/DDBJ whole genome shotgun (WGS) entry which is preliminary data.</text>
</comment>
<feature type="compositionally biased region" description="Polar residues" evidence="5">
    <location>
        <begin position="1073"/>
        <end position="1106"/>
    </location>
</feature>
<feature type="compositionally biased region" description="Low complexity" evidence="5">
    <location>
        <begin position="68"/>
        <end position="77"/>
    </location>
</feature>
<dbReference type="GO" id="GO:0005634">
    <property type="term" value="C:nucleus"/>
    <property type="evidence" value="ECO:0007669"/>
    <property type="project" value="InterPro"/>
</dbReference>
<evidence type="ECO:0000313" key="8">
    <source>
        <dbReference type="Proteomes" id="UP000037035"/>
    </source>
</evidence>
<dbReference type="STRING" id="27349.A0A0L6VNW8"/>
<dbReference type="GO" id="GO:0005737">
    <property type="term" value="C:cytoplasm"/>
    <property type="evidence" value="ECO:0007669"/>
    <property type="project" value="TreeGrafter"/>
</dbReference>
<dbReference type="Proteomes" id="UP000037035">
    <property type="component" value="Unassembled WGS sequence"/>
</dbReference>
<evidence type="ECO:0000256" key="3">
    <source>
        <dbReference type="ARBA" id="ARBA00022801"/>
    </source>
</evidence>
<dbReference type="InterPro" id="IPR005314">
    <property type="entry name" value="Peptidase_C50"/>
</dbReference>
<feature type="region of interest" description="Disordered" evidence="5">
    <location>
        <begin position="1336"/>
        <end position="1355"/>
    </location>
</feature>
<feature type="compositionally biased region" description="Basic and acidic residues" evidence="5">
    <location>
        <begin position="94"/>
        <end position="105"/>
    </location>
</feature>
<evidence type="ECO:0000256" key="4">
    <source>
        <dbReference type="ARBA" id="ARBA00022829"/>
    </source>
</evidence>
<dbReference type="GO" id="GO:0044732">
    <property type="term" value="C:mitotic spindle pole body"/>
    <property type="evidence" value="ECO:0007669"/>
    <property type="project" value="TreeGrafter"/>
</dbReference>
<dbReference type="InterPro" id="IPR030397">
    <property type="entry name" value="SEPARIN_core_dom"/>
</dbReference>
<dbReference type="GO" id="GO:0004197">
    <property type="term" value="F:cysteine-type endopeptidase activity"/>
    <property type="evidence" value="ECO:0007669"/>
    <property type="project" value="InterPro"/>
</dbReference>
<dbReference type="PROSITE" id="PS51700">
    <property type="entry name" value="SEPARIN"/>
    <property type="match status" value="1"/>
</dbReference>
<feature type="region of interest" description="Disordered" evidence="5">
    <location>
        <begin position="1035"/>
        <end position="1106"/>
    </location>
</feature>
<evidence type="ECO:0000256" key="2">
    <source>
        <dbReference type="ARBA" id="ARBA00012489"/>
    </source>
</evidence>
<evidence type="ECO:0000256" key="1">
    <source>
        <dbReference type="ARBA" id="ARBA00000451"/>
    </source>
</evidence>